<feature type="domain" description="Smf/DprA SLOG" evidence="2">
    <location>
        <begin position="74"/>
        <end position="282"/>
    </location>
</feature>
<dbReference type="InterPro" id="IPR057666">
    <property type="entry name" value="DrpA_SLOG"/>
</dbReference>
<comment type="caution">
    <text evidence="3">The sequence shown here is derived from an EMBL/GenBank/DDBJ whole genome shotgun (WGS) entry which is preliminary data.</text>
</comment>
<organism evidence="3 4">
    <name type="scientific">Anaerococcus faecalis</name>
    <dbReference type="NCBI Taxonomy" id="2742993"/>
    <lineage>
        <taxon>Bacteria</taxon>
        <taxon>Bacillati</taxon>
        <taxon>Bacillota</taxon>
        <taxon>Tissierellia</taxon>
        <taxon>Tissierellales</taxon>
        <taxon>Peptoniphilaceae</taxon>
        <taxon>Anaerococcus</taxon>
    </lineage>
</organism>
<reference evidence="3 4" key="1">
    <citation type="submission" date="2020-06" db="EMBL/GenBank/DDBJ databases">
        <title>Anaerococcus sp. nov., isolated form swine feces.</title>
        <authorList>
            <person name="Yu S."/>
        </authorList>
    </citation>
    <scope>NUCLEOTIDE SEQUENCE [LARGE SCALE GENOMIC DNA]</scope>
    <source>
        <strain evidence="3 4">AGMB00486</strain>
    </source>
</reference>
<dbReference type="Pfam" id="PF02481">
    <property type="entry name" value="DNA_processg_A"/>
    <property type="match status" value="1"/>
</dbReference>
<keyword evidence="4" id="KW-1185">Reference proteome</keyword>
<comment type="similarity">
    <text evidence="1">Belongs to the DprA/Smf family.</text>
</comment>
<name>A0ABX2N9W4_9FIRM</name>
<evidence type="ECO:0000259" key="2">
    <source>
        <dbReference type="Pfam" id="PF02481"/>
    </source>
</evidence>
<evidence type="ECO:0000313" key="4">
    <source>
        <dbReference type="Proteomes" id="UP000540919"/>
    </source>
</evidence>
<dbReference type="Gene3D" id="3.40.50.450">
    <property type="match status" value="1"/>
</dbReference>
<proteinExistence type="inferred from homology"/>
<dbReference type="InterPro" id="IPR003488">
    <property type="entry name" value="DprA"/>
</dbReference>
<protein>
    <submittedName>
        <fullName evidence="3">DNA-protecting protein DprA</fullName>
    </submittedName>
</protein>
<dbReference type="PANTHER" id="PTHR43022">
    <property type="entry name" value="PROTEIN SMF"/>
    <property type="match status" value="1"/>
</dbReference>
<dbReference type="NCBIfam" id="TIGR00732">
    <property type="entry name" value="dprA"/>
    <property type="match status" value="1"/>
</dbReference>
<evidence type="ECO:0000313" key="3">
    <source>
        <dbReference type="EMBL" id="NVF11354.1"/>
    </source>
</evidence>
<sequence>MKKRELLIYLNFIYLQNSLILDFCENLDMENFFDLDRKIFNKLSKKNYDKIFSPKNLESFKYYKEKIIKGSYKVSTIYDKDYPENLKNIYDKPALLFYKGEIEEDDKYAIAFIGARKCTDYGKWATKKIVEGFKDTNIRTVSGLAYGIDAISHKVSLDNGIKTIGVLGCGIDKIYPKRNKFLYDKMENEGLIISEFPLGTEPISYNFPRRNRIISGISRGVCVIEAKEKSGTMITTNFALEQGRDVFCLPGNINSIYSKGCNKLIQEGSKLVMDASDIIDEIEDFKNLKTKKTILNLDLLDKDSVDVVKYIIDNPSSSADDISINLSLPIEDVSYILISLELKDYIENIGNNEYVSKGD</sequence>
<accession>A0ABX2N9W4</accession>
<dbReference type="Proteomes" id="UP000540919">
    <property type="component" value="Unassembled WGS sequence"/>
</dbReference>
<dbReference type="SUPFAM" id="SSF102405">
    <property type="entry name" value="MCP/YpsA-like"/>
    <property type="match status" value="1"/>
</dbReference>
<dbReference type="PANTHER" id="PTHR43022:SF1">
    <property type="entry name" value="PROTEIN SMF"/>
    <property type="match status" value="1"/>
</dbReference>
<dbReference type="EMBL" id="JABVBA010000004">
    <property type="protein sequence ID" value="NVF11354.1"/>
    <property type="molecule type" value="Genomic_DNA"/>
</dbReference>
<evidence type="ECO:0000256" key="1">
    <source>
        <dbReference type="ARBA" id="ARBA00006525"/>
    </source>
</evidence>
<gene>
    <name evidence="3" type="primary">dprA</name>
    <name evidence="3" type="ORF">HV819_05045</name>
</gene>
<dbReference type="RefSeq" id="WP_176269663.1">
    <property type="nucleotide sequence ID" value="NZ_JABVBA010000004.1"/>
</dbReference>